<gene>
    <name evidence="4" type="ORF">DI551_04135</name>
</gene>
<organism evidence="4 5">
    <name type="scientific">Micavibrio aeruginosavorus</name>
    <dbReference type="NCBI Taxonomy" id="349221"/>
    <lineage>
        <taxon>Bacteria</taxon>
        <taxon>Pseudomonadati</taxon>
        <taxon>Bdellovibrionota</taxon>
        <taxon>Bdellovibrionia</taxon>
        <taxon>Bdellovibrionales</taxon>
        <taxon>Pseudobdellovibrionaceae</taxon>
        <taxon>Micavibrio</taxon>
    </lineage>
</organism>
<dbReference type="PANTHER" id="PTHR44591:SF21">
    <property type="entry name" value="TWO-COMPONENT RESPONSE REGULATOR"/>
    <property type="match status" value="1"/>
</dbReference>
<dbReference type="SMART" id="SM00448">
    <property type="entry name" value="REC"/>
    <property type="match status" value="1"/>
</dbReference>
<sequence length="126" mass="13295">MSNILIAEDDAATCRFLEGALKSAGHTVRACEDGLEAWNILQKSGAAYDLLLTDIVMPGMDGIELSTRAAAVYPKLKIVFITGYAAMALQDGGAPASTNAKVIAKPFHLGRLVSEVEDMLAEKKGA</sequence>
<feature type="domain" description="Response regulatory" evidence="3">
    <location>
        <begin position="3"/>
        <end position="120"/>
    </location>
</feature>
<comment type="caution">
    <text evidence="4">The sequence shown here is derived from an EMBL/GenBank/DDBJ whole genome shotgun (WGS) entry which is preliminary data.</text>
</comment>
<dbReference type="GO" id="GO:0000160">
    <property type="term" value="P:phosphorelay signal transduction system"/>
    <property type="evidence" value="ECO:0007669"/>
    <property type="project" value="InterPro"/>
</dbReference>
<keyword evidence="1 2" id="KW-0597">Phosphoprotein</keyword>
<evidence type="ECO:0000313" key="4">
    <source>
        <dbReference type="EMBL" id="PZQ46948.1"/>
    </source>
</evidence>
<reference evidence="4 5" key="1">
    <citation type="submission" date="2017-08" db="EMBL/GenBank/DDBJ databases">
        <title>Infants hospitalized years apart are colonized by the same room-sourced microbial strains.</title>
        <authorList>
            <person name="Brooks B."/>
            <person name="Olm M.R."/>
            <person name="Firek B.A."/>
            <person name="Baker R."/>
            <person name="Thomas B.C."/>
            <person name="Morowitz M.J."/>
            <person name="Banfield J.F."/>
        </authorList>
    </citation>
    <scope>NUCLEOTIDE SEQUENCE [LARGE SCALE GENOMIC DNA]</scope>
    <source>
        <strain evidence="4">S2_005_002_R2_29</strain>
    </source>
</reference>
<protein>
    <submittedName>
        <fullName evidence="4">Response regulator</fullName>
    </submittedName>
</protein>
<evidence type="ECO:0000256" key="1">
    <source>
        <dbReference type="ARBA" id="ARBA00022553"/>
    </source>
</evidence>
<evidence type="ECO:0000256" key="2">
    <source>
        <dbReference type="PROSITE-ProRule" id="PRU00169"/>
    </source>
</evidence>
<dbReference type="PROSITE" id="PS50110">
    <property type="entry name" value="RESPONSE_REGULATORY"/>
    <property type="match status" value="1"/>
</dbReference>
<evidence type="ECO:0000259" key="3">
    <source>
        <dbReference type="PROSITE" id="PS50110"/>
    </source>
</evidence>
<accession>A0A2W5N2S6</accession>
<dbReference type="PANTHER" id="PTHR44591">
    <property type="entry name" value="STRESS RESPONSE REGULATOR PROTEIN 1"/>
    <property type="match status" value="1"/>
</dbReference>
<dbReference type="InterPro" id="IPR001789">
    <property type="entry name" value="Sig_transdc_resp-reg_receiver"/>
</dbReference>
<name>A0A2W5N2S6_9BACT</name>
<feature type="modified residue" description="4-aspartylphosphate" evidence="2">
    <location>
        <position position="54"/>
    </location>
</feature>
<dbReference type="Pfam" id="PF00072">
    <property type="entry name" value="Response_reg"/>
    <property type="match status" value="1"/>
</dbReference>
<dbReference type="SUPFAM" id="SSF52172">
    <property type="entry name" value="CheY-like"/>
    <property type="match status" value="1"/>
</dbReference>
<proteinExistence type="predicted"/>
<dbReference type="Proteomes" id="UP000249417">
    <property type="component" value="Unassembled WGS sequence"/>
</dbReference>
<evidence type="ECO:0000313" key="5">
    <source>
        <dbReference type="Proteomes" id="UP000249417"/>
    </source>
</evidence>
<dbReference type="EMBL" id="QFQB01000019">
    <property type="protein sequence ID" value="PZQ46948.1"/>
    <property type="molecule type" value="Genomic_DNA"/>
</dbReference>
<dbReference type="InterPro" id="IPR011006">
    <property type="entry name" value="CheY-like_superfamily"/>
</dbReference>
<dbReference type="InterPro" id="IPR050595">
    <property type="entry name" value="Bact_response_regulator"/>
</dbReference>
<dbReference type="Gene3D" id="3.40.50.2300">
    <property type="match status" value="1"/>
</dbReference>
<dbReference type="AlphaFoldDB" id="A0A2W5N2S6"/>